<dbReference type="Pfam" id="PF24961">
    <property type="entry name" value="NfeD_membrane"/>
    <property type="match status" value="1"/>
</dbReference>
<evidence type="ECO:0000313" key="8">
    <source>
        <dbReference type="Proteomes" id="UP000062260"/>
    </source>
</evidence>
<dbReference type="Pfam" id="PF01957">
    <property type="entry name" value="NfeD"/>
    <property type="match status" value="1"/>
</dbReference>
<evidence type="ECO:0000256" key="1">
    <source>
        <dbReference type="ARBA" id="ARBA00004141"/>
    </source>
</evidence>
<accession>A0A0X8FKF0</accession>
<evidence type="ECO:0000256" key="2">
    <source>
        <dbReference type="ARBA" id="ARBA00022692"/>
    </source>
</evidence>
<comment type="subcellular location">
    <subcellularLocation>
        <location evidence="1">Membrane</location>
        <topology evidence="1">Multi-pass membrane protein</topology>
    </subcellularLocation>
</comment>
<reference evidence="8" key="2">
    <citation type="submission" date="2016-01" db="EMBL/GenBank/DDBJ databases">
        <title>Six Aerococcus type strain genome sequencing and assembly using PacBio and Illumina Hiseq.</title>
        <authorList>
            <person name="Carkaci D."/>
            <person name="Dargis R."/>
            <person name="Nielsen X.C."/>
            <person name="Skovgaard O."/>
            <person name="Fuursted K."/>
            <person name="Christensen J.J."/>
        </authorList>
    </citation>
    <scope>NUCLEOTIDE SEQUENCE [LARGE SCALE GENOMIC DNA]</scope>
    <source>
        <strain evidence="8">CCUG42038B</strain>
    </source>
</reference>
<dbReference type="PANTHER" id="PTHR33507">
    <property type="entry name" value="INNER MEMBRANE PROTEIN YBBJ"/>
    <property type="match status" value="1"/>
</dbReference>
<protein>
    <submittedName>
        <fullName evidence="7">Uncharacterized protein</fullName>
    </submittedName>
</protein>
<dbReference type="PANTHER" id="PTHR33507:SF3">
    <property type="entry name" value="INNER MEMBRANE PROTEIN YBBJ"/>
    <property type="match status" value="1"/>
</dbReference>
<reference evidence="7 8" key="1">
    <citation type="journal article" date="2016" name="Genome Announc.">
        <title>Complete Genome Sequences of Aerococcus christensenii CCUG 28831T, Aerococcus sanguinicola CCUG 43001T, Aerococcus urinae CCUG 36881T, Aerococcus urinaeequi CCUG 28094T, Aerococcus urinaehominis CCUG 42038 BT, and Aerococcus viridans CCUG 4311T.</title>
        <authorList>
            <person name="Carkaci D."/>
            <person name="Dargis R."/>
            <person name="Nielsen X.C."/>
            <person name="Skovgaard O."/>
            <person name="Fuursted K."/>
            <person name="Christensen J.J."/>
        </authorList>
    </citation>
    <scope>NUCLEOTIDE SEQUENCE [LARGE SCALE GENOMIC DNA]</scope>
    <source>
        <strain evidence="7 8">CCUG42038B</strain>
    </source>
</reference>
<dbReference type="KEGG" id="auh:AWM75_02535"/>
<dbReference type="Proteomes" id="UP000062260">
    <property type="component" value="Chromosome"/>
</dbReference>
<dbReference type="RefSeq" id="WP_067977850.1">
    <property type="nucleotide sequence ID" value="NZ_CP014163.1"/>
</dbReference>
<dbReference type="AlphaFoldDB" id="A0A0X8FKF0"/>
<proteinExistence type="predicted"/>
<dbReference type="InterPro" id="IPR056739">
    <property type="entry name" value="NfeD_membrane"/>
</dbReference>
<dbReference type="InterPro" id="IPR052165">
    <property type="entry name" value="Membrane_assoc_protease"/>
</dbReference>
<dbReference type="InterPro" id="IPR002810">
    <property type="entry name" value="NfeD-like_C"/>
</dbReference>
<feature type="domain" description="NfeD integral membrane" evidence="6">
    <location>
        <begin position="8"/>
        <end position="95"/>
    </location>
</feature>
<dbReference type="OrthoDB" id="9806253at2"/>
<keyword evidence="2" id="KW-0812">Transmembrane</keyword>
<keyword evidence="8" id="KW-1185">Reference proteome</keyword>
<name>A0A0X8FKF0_9LACT</name>
<dbReference type="EMBL" id="CP014163">
    <property type="protein sequence ID" value="AMB98940.1"/>
    <property type="molecule type" value="Genomic_DNA"/>
</dbReference>
<evidence type="ECO:0000259" key="6">
    <source>
        <dbReference type="Pfam" id="PF24961"/>
    </source>
</evidence>
<dbReference type="InterPro" id="IPR012340">
    <property type="entry name" value="NA-bd_OB-fold"/>
</dbReference>
<evidence type="ECO:0000256" key="3">
    <source>
        <dbReference type="ARBA" id="ARBA00022989"/>
    </source>
</evidence>
<keyword evidence="3" id="KW-1133">Transmembrane helix</keyword>
<keyword evidence="4" id="KW-0472">Membrane</keyword>
<sequence length="184" mass="19980">MTKYWLPAGLVSLASLLAYFYLIGQGQWFTLLQFAGGILLVFAELLLPTLGLLALAGGLLIFLALQAVTPSWQAASFDLMVASLVAVLTFYILVKLGYRLPITNRLVLKHSLGQAQAKMAEQNELKSLLGCQAQVYSDLRPVGKIILADGQVLEARSQADMLVTGQRVIIIAIENGQLIVRGDH</sequence>
<dbReference type="STRING" id="128944.AWM75_02535"/>
<evidence type="ECO:0000256" key="4">
    <source>
        <dbReference type="ARBA" id="ARBA00023136"/>
    </source>
</evidence>
<evidence type="ECO:0000259" key="5">
    <source>
        <dbReference type="Pfam" id="PF01957"/>
    </source>
</evidence>
<dbReference type="GO" id="GO:0005886">
    <property type="term" value="C:plasma membrane"/>
    <property type="evidence" value="ECO:0007669"/>
    <property type="project" value="TreeGrafter"/>
</dbReference>
<organism evidence="7 8">
    <name type="scientific">Aerococcus urinaehominis</name>
    <dbReference type="NCBI Taxonomy" id="128944"/>
    <lineage>
        <taxon>Bacteria</taxon>
        <taxon>Bacillati</taxon>
        <taxon>Bacillota</taxon>
        <taxon>Bacilli</taxon>
        <taxon>Lactobacillales</taxon>
        <taxon>Aerococcaceae</taxon>
        <taxon>Aerococcus</taxon>
    </lineage>
</organism>
<evidence type="ECO:0000313" key="7">
    <source>
        <dbReference type="EMBL" id="AMB98940.1"/>
    </source>
</evidence>
<dbReference type="Gene3D" id="2.40.50.140">
    <property type="entry name" value="Nucleic acid-binding proteins"/>
    <property type="match status" value="1"/>
</dbReference>
<feature type="domain" description="NfeD-like C-terminal" evidence="5">
    <location>
        <begin position="127"/>
        <end position="181"/>
    </location>
</feature>
<gene>
    <name evidence="7" type="ORF">AWM75_02535</name>
</gene>